<keyword evidence="3" id="KW-1185">Reference proteome</keyword>
<accession>A0A495JGW6</accession>
<evidence type="ECO:0000313" key="2">
    <source>
        <dbReference type="EMBL" id="RKR87808.1"/>
    </source>
</evidence>
<comment type="caution">
    <text evidence="2">The sequence shown here is derived from an EMBL/GenBank/DDBJ whole genome shotgun (WGS) entry which is preliminary data.</text>
</comment>
<evidence type="ECO:0000259" key="1">
    <source>
        <dbReference type="PROSITE" id="PS50801"/>
    </source>
</evidence>
<reference evidence="2 3" key="1">
    <citation type="submission" date="2018-10" db="EMBL/GenBank/DDBJ databases">
        <title>Sequencing the genomes of 1000 actinobacteria strains.</title>
        <authorList>
            <person name="Klenk H.-P."/>
        </authorList>
    </citation>
    <scope>NUCLEOTIDE SEQUENCE [LARGE SCALE GENOMIC DNA]</scope>
    <source>
        <strain evidence="2 3">DSM 45175</strain>
    </source>
</reference>
<dbReference type="EMBL" id="RBKT01000001">
    <property type="protein sequence ID" value="RKR87808.1"/>
    <property type="molecule type" value="Genomic_DNA"/>
</dbReference>
<protein>
    <submittedName>
        <fullName evidence="2">DcmR-like sensory protein</fullName>
    </submittedName>
</protein>
<dbReference type="InterPro" id="IPR002645">
    <property type="entry name" value="STAS_dom"/>
</dbReference>
<dbReference type="AlphaFoldDB" id="A0A495JGW6"/>
<organism evidence="2 3">
    <name type="scientific">Micromonospora pisi</name>
    <dbReference type="NCBI Taxonomy" id="589240"/>
    <lineage>
        <taxon>Bacteria</taxon>
        <taxon>Bacillati</taxon>
        <taxon>Actinomycetota</taxon>
        <taxon>Actinomycetes</taxon>
        <taxon>Micromonosporales</taxon>
        <taxon>Micromonosporaceae</taxon>
        <taxon>Micromonospora</taxon>
    </lineage>
</organism>
<dbReference type="InterPro" id="IPR025847">
    <property type="entry name" value="MEDS_domain"/>
</dbReference>
<proteinExistence type="predicted"/>
<dbReference type="SUPFAM" id="SSF52091">
    <property type="entry name" value="SpoIIaa-like"/>
    <property type="match status" value="1"/>
</dbReference>
<gene>
    <name evidence="2" type="ORF">BDK92_2107</name>
</gene>
<dbReference type="InterPro" id="IPR058548">
    <property type="entry name" value="MlaB-like_STAS"/>
</dbReference>
<evidence type="ECO:0000313" key="3">
    <source>
        <dbReference type="Proteomes" id="UP000277671"/>
    </source>
</evidence>
<dbReference type="Gene3D" id="3.30.750.24">
    <property type="entry name" value="STAS domain"/>
    <property type="match status" value="1"/>
</dbReference>
<dbReference type="PROSITE" id="PS50801">
    <property type="entry name" value="STAS"/>
    <property type="match status" value="1"/>
</dbReference>
<dbReference type="Pfam" id="PF13466">
    <property type="entry name" value="STAS_2"/>
    <property type="match status" value="1"/>
</dbReference>
<dbReference type="Proteomes" id="UP000277671">
    <property type="component" value="Unassembled WGS sequence"/>
</dbReference>
<name>A0A495JGW6_9ACTN</name>
<sequence length="290" mass="31851">MAEAVRVDELELGDHGCLTFSDPQERLDLLAAFVRDGLRQGQKVLCWTDSVDPEQLGRELLGRSVRTGSALRRGQLRFETMEASLLAGRTADALSMVDTLAEQLELAGREGYPGLRVTADMCWATRPLAAPEELLTFEQEVGALFADGRLCVICQYDRERFDAVTLAFAAKAHPRAVAALAYHDDALLRICRQYSPPGIRIAGELDYQHLDELNRALTETVRLDRHPHVNLTGLDYIDAACASAITHAALKLPAARRMTVTCHGLVRKVMELVGATGLTGTDRFRITAAP</sequence>
<dbReference type="OrthoDB" id="116243at2"/>
<dbReference type="Pfam" id="PF14417">
    <property type="entry name" value="MEDS"/>
    <property type="match status" value="1"/>
</dbReference>
<feature type="domain" description="STAS" evidence="1">
    <location>
        <begin position="199"/>
        <end position="290"/>
    </location>
</feature>
<dbReference type="InterPro" id="IPR036513">
    <property type="entry name" value="STAS_dom_sf"/>
</dbReference>